<dbReference type="Proteomes" id="UP000297972">
    <property type="component" value="Unassembled WGS sequence"/>
</dbReference>
<dbReference type="PANTHER" id="PTHR31793:SF27">
    <property type="entry name" value="NOVEL THIOESTERASE SUPERFAMILY DOMAIN AND SAPOSIN A-TYPE DOMAIN CONTAINING PROTEIN (0610012H03RIK)"/>
    <property type="match status" value="1"/>
</dbReference>
<evidence type="ECO:0000313" key="3">
    <source>
        <dbReference type="EMBL" id="TGN49092.1"/>
    </source>
</evidence>
<dbReference type="SUPFAM" id="SSF54637">
    <property type="entry name" value="Thioesterase/thiol ester dehydrase-isomerase"/>
    <property type="match status" value="1"/>
</dbReference>
<dbReference type="EMBL" id="SRPG01000264">
    <property type="protein sequence ID" value="TGN49092.1"/>
    <property type="molecule type" value="Genomic_DNA"/>
</dbReference>
<reference evidence="3 4" key="1">
    <citation type="submission" date="2019-03" db="EMBL/GenBank/DDBJ databases">
        <authorList>
            <person name="Li J."/>
        </authorList>
    </citation>
    <scope>NUCLEOTIDE SEQUENCE [LARGE SCALE GENOMIC DNA]</scope>
    <source>
        <strain evidence="3 4">3058</strain>
    </source>
</reference>
<gene>
    <name evidence="3" type="ORF">E4L95_18525</name>
</gene>
<dbReference type="Gene3D" id="3.10.129.10">
    <property type="entry name" value="Hotdog Thioesterase"/>
    <property type="match status" value="1"/>
</dbReference>
<dbReference type="GO" id="GO:0047617">
    <property type="term" value="F:fatty acyl-CoA hydrolase activity"/>
    <property type="evidence" value="ECO:0007669"/>
    <property type="project" value="TreeGrafter"/>
</dbReference>
<dbReference type="AlphaFoldDB" id="A0A4Z1C9N0"/>
<dbReference type="RefSeq" id="WP_135818844.1">
    <property type="nucleotide sequence ID" value="NZ_SRPG01000264.1"/>
</dbReference>
<organism evidence="3 4">
    <name type="scientific">Paracoccus liaowanqingii</name>
    <dbReference type="NCBI Taxonomy" id="2560053"/>
    <lineage>
        <taxon>Bacteria</taxon>
        <taxon>Pseudomonadati</taxon>
        <taxon>Pseudomonadota</taxon>
        <taxon>Alphaproteobacteria</taxon>
        <taxon>Rhodobacterales</taxon>
        <taxon>Paracoccaceae</taxon>
        <taxon>Paracoccus</taxon>
    </lineage>
</organism>
<dbReference type="CDD" id="cd00586">
    <property type="entry name" value="4HBT"/>
    <property type="match status" value="1"/>
</dbReference>
<comment type="caution">
    <text evidence="3">The sequence shown here is derived from an EMBL/GenBank/DDBJ whole genome shotgun (WGS) entry which is preliminary data.</text>
</comment>
<dbReference type="InterPro" id="IPR029069">
    <property type="entry name" value="HotDog_dom_sf"/>
</dbReference>
<dbReference type="Pfam" id="PF13279">
    <property type="entry name" value="4HBT_2"/>
    <property type="match status" value="1"/>
</dbReference>
<dbReference type="InterPro" id="IPR050563">
    <property type="entry name" value="4-hydroxybenzoyl-CoA_TE"/>
</dbReference>
<evidence type="ECO:0000256" key="2">
    <source>
        <dbReference type="ARBA" id="ARBA00022801"/>
    </source>
</evidence>
<proteinExistence type="inferred from homology"/>
<keyword evidence="4" id="KW-1185">Reference proteome</keyword>
<evidence type="ECO:0000256" key="1">
    <source>
        <dbReference type="ARBA" id="ARBA00005953"/>
    </source>
</evidence>
<accession>A0A4Z1C9N0</accession>
<dbReference type="OrthoDB" id="9801517at2"/>
<protein>
    <submittedName>
        <fullName evidence="3">Acyl-CoA thioesterase</fullName>
    </submittedName>
</protein>
<sequence length="133" mass="15083">MVISPIPTFRYPISISSEEIDAMGHVNNAVYLHWVQEAVVNYWRRNSPAEAQSEFLWVALKHEITYRIPLFFGDDVEALVTATGARGSRATFMTEFKRGSQLAADVRSVWGCVDAVTRRPRRISDDIAASFFE</sequence>
<name>A0A4Z1C9N0_9RHOB</name>
<dbReference type="PANTHER" id="PTHR31793">
    <property type="entry name" value="4-HYDROXYBENZOYL-COA THIOESTERASE FAMILY MEMBER"/>
    <property type="match status" value="1"/>
</dbReference>
<evidence type="ECO:0000313" key="4">
    <source>
        <dbReference type="Proteomes" id="UP000297972"/>
    </source>
</evidence>
<keyword evidence="2" id="KW-0378">Hydrolase</keyword>
<comment type="similarity">
    <text evidence="1">Belongs to the 4-hydroxybenzoyl-CoA thioesterase family.</text>
</comment>